<accession>A0A0R1GJ68</accession>
<evidence type="ECO:0000256" key="6">
    <source>
        <dbReference type="SAM" id="Phobius"/>
    </source>
</evidence>
<dbReference type="RefSeq" id="WP_083483294.1">
    <property type="nucleotide sequence ID" value="NZ_AZDA01000093.1"/>
</dbReference>
<dbReference type="EMBL" id="AZDA01000093">
    <property type="protein sequence ID" value="KRK34150.1"/>
    <property type="molecule type" value="Genomic_DNA"/>
</dbReference>
<keyword evidence="2 6" id="KW-0812">Transmembrane</keyword>
<protein>
    <recommendedName>
        <fullName evidence="7">Lipopolysaccharide assembly protein A domain-containing protein</fullName>
    </recommendedName>
</protein>
<organism evidence="8 9">
    <name type="scientific">Loigolactobacillus bifermentans DSM 20003</name>
    <dbReference type="NCBI Taxonomy" id="1423726"/>
    <lineage>
        <taxon>Bacteria</taxon>
        <taxon>Bacillati</taxon>
        <taxon>Bacillota</taxon>
        <taxon>Bacilli</taxon>
        <taxon>Lactobacillales</taxon>
        <taxon>Lactobacillaceae</taxon>
        <taxon>Loigolactobacillus</taxon>
    </lineage>
</organism>
<keyword evidence="9" id="KW-1185">Reference proteome</keyword>
<comment type="caution">
    <text evidence="8">The sequence shown here is derived from an EMBL/GenBank/DDBJ whole genome shotgun (WGS) entry which is preliminary data.</text>
</comment>
<name>A0A0R1GJ68_9LACO</name>
<evidence type="ECO:0000313" key="9">
    <source>
        <dbReference type="Proteomes" id="UP000051461"/>
    </source>
</evidence>
<feature type="transmembrane region" description="Helical" evidence="6">
    <location>
        <begin position="37"/>
        <end position="60"/>
    </location>
</feature>
<dbReference type="InterPro" id="IPR010445">
    <property type="entry name" value="LapA_dom"/>
</dbReference>
<dbReference type="Pfam" id="PF06305">
    <property type="entry name" value="LapA_dom"/>
    <property type="match status" value="1"/>
</dbReference>
<gene>
    <name evidence="8" type="ORF">FC07_GL000713</name>
</gene>
<dbReference type="STRING" id="1423726.FC07_GL000713"/>
<evidence type="ECO:0000256" key="4">
    <source>
        <dbReference type="ARBA" id="ARBA00023136"/>
    </source>
</evidence>
<sequence>MKNPWRLILFLLLALLVAIFAVLNVAKVTVHFGFMTAQWPLIVIILGALLIGAILTALLATTTQLSLRRQLKKQTQDQQAQQVREVEQAVTAYKKQLAGKDQQIKQLQGQLTQLKQKQH</sequence>
<dbReference type="Proteomes" id="UP000051461">
    <property type="component" value="Unassembled WGS sequence"/>
</dbReference>
<evidence type="ECO:0000256" key="3">
    <source>
        <dbReference type="ARBA" id="ARBA00022989"/>
    </source>
</evidence>
<evidence type="ECO:0000256" key="5">
    <source>
        <dbReference type="SAM" id="Coils"/>
    </source>
</evidence>
<evidence type="ECO:0000256" key="2">
    <source>
        <dbReference type="ARBA" id="ARBA00022692"/>
    </source>
</evidence>
<dbReference type="AlphaFoldDB" id="A0A0R1GJ68"/>
<evidence type="ECO:0000256" key="1">
    <source>
        <dbReference type="ARBA" id="ARBA00022475"/>
    </source>
</evidence>
<keyword evidence="4 6" id="KW-0472">Membrane</keyword>
<dbReference type="PATRIC" id="fig|1423726.3.peg.735"/>
<dbReference type="PANTHER" id="PTHR41335:SF1">
    <property type="entry name" value="MEMBRANE PROTEIN"/>
    <property type="match status" value="1"/>
</dbReference>
<keyword evidence="5" id="KW-0175">Coiled coil</keyword>
<dbReference type="PANTHER" id="PTHR41335">
    <property type="entry name" value="MEMBRANE PROTEIN-RELATED"/>
    <property type="match status" value="1"/>
</dbReference>
<feature type="domain" description="Lipopolysaccharide assembly protein A" evidence="7">
    <location>
        <begin position="24"/>
        <end position="82"/>
    </location>
</feature>
<keyword evidence="3 6" id="KW-1133">Transmembrane helix</keyword>
<keyword evidence="1" id="KW-1003">Cell membrane</keyword>
<evidence type="ECO:0000313" key="8">
    <source>
        <dbReference type="EMBL" id="KRK34150.1"/>
    </source>
</evidence>
<evidence type="ECO:0000259" key="7">
    <source>
        <dbReference type="Pfam" id="PF06305"/>
    </source>
</evidence>
<dbReference type="GO" id="GO:0005886">
    <property type="term" value="C:plasma membrane"/>
    <property type="evidence" value="ECO:0007669"/>
    <property type="project" value="InterPro"/>
</dbReference>
<proteinExistence type="predicted"/>
<reference evidence="8 9" key="1">
    <citation type="journal article" date="2015" name="Genome Announc.">
        <title>Expanding the biotechnology potential of lactobacilli through comparative genomics of 213 strains and associated genera.</title>
        <authorList>
            <person name="Sun Z."/>
            <person name="Harris H.M."/>
            <person name="McCann A."/>
            <person name="Guo C."/>
            <person name="Argimon S."/>
            <person name="Zhang W."/>
            <person name="Yang X."/>
            <person name="Jeffery I.B."/>
            <person name="Cooney J.C."/>
            <person name="Kagawa T.F."/>
            <person name="Liu W."/>
            <person name="Song Y."/>
            <person name="Salvetti E."/>
            <person name="Wrobel A."/>
            <person name="Rasinkangas P."/>
            <person name="Parkhill J."/>
            <person name="Rea M.C."/>
            <person name="O'Sullivan O."/>
            <person name="Ritari J."/>
            <person name="Douillard F.P."/>
            <person name="Paul Ross R."/>
            <person name="Yang R."/>
            <person name="Briner A.E."/>
            <person name="Felis G.E."/>
            <person name="de Vos W.M."/>
            <person name="Barrangou R."/>
            <person name="Klaenhammer T.R."/>
            <person name="Caufield P.W."/>
            <person name="Cui Y."/>
            <person name="Zhang H."/>
            <person name="O'Toole P.W."/>
        </authorList>
    </citation>
    <scope>NUCLEOTIDE SEQUENCE [LARGE SCALE GENOMIC DNA]</scope>
    <source>
        <strain evidence="8 9">DSM 20003</strain>
    </source>
</reference>
<feature type="coiled-coil region" evidence="5">
    <location>
        <begin position="83"/>
        <end position="117"/>
    </location>
</feature>